<reference evidence="1" key="2">
    <citation type="submission" date="2020-10" db="EMBL/GenBank/DDBJ databases">
        <authorList>
            <person name="Scholz U."/>
            <person name="Mascher M."/>
            <person name="Fiebig A."/>
        </authorList>
    </citation>
    <scope>NUCLEOTIDE SEQUENCE [LARGE SCALE GENOMIC DNA]</scope>
    <source>
        <strain evidence="1">cv. Morex</strain>
    </source>
</reference>
<sequence length="433" mass="48104">MAMSKQQQGDPAAFLDLVGPDLSACVFARLHDPADLARAATVSRPWRRFVEGNGFLKKACVRKFPELAVLAGAVEVRRSPAPSPGPSAEANEHRIYSHLYGALVPDARPAVDCILHCIGASSTDNFPDETIDNTLEPQDRVNNRFSYWSSAGQDDPDVPETLTYRLGSDICVVDEIRIQPFKAFFQIGHPIYSSKMVRFRMGHCKLPRRSESFITDDDDNQAVIADENYIWTYTSPEFLMFQENKLQTFKLPRPVLCIGGVVKIELLGRVQKQATDDRYYICVCHAQVVGRSLSPVFMVDINDSGGNAILKHLPEAKNLTVTEVVQDSATDSQEWKDALASYREMRHLVTLMNVLQEGPAHPAQDLHGDGDGDALLQEIQEMQGDANLLQQLQVDAQLLYLLQDGVLQLQDEDGLQAMEEDDDGGVSDNDPFA</sequence>
<proteinExistence type="predicted"/>
<organism evidence="1 2">
    <name type="scientific">Hordeum vulgare subsp. vulgare</name>
    <name type="common">Domesticated barley</name>
    <dbReference type="NCBI Taxonomy" id="112509"/>
    <lineage>
        <taxon>Eukaryota</taxon>
        <taxon>Viridiplantae</taxon>
        <taxon>Streptophyta</taxon>
        <taxon>Embryophyta</taxon>
        <taxon>Tracheophyta</taxon>
        <taxon>Spermatophyta</taxon>
        <taxon>Magnoliopsida</taxon>
        <taxon>Liliopsida</taxon>
        <taxon>Poales</taxon>
        <taxon>Poaceae</taxon>
        <taxon>BOP clade</taxon>
        <taxon>Pooideae</taxon>
        <taxon>Triticodae</taxon>
        <taxon>Triticeae</taxon>
        <taxon>Hordeinae</taxon>
        <taxon>Hordeum</taxon>
    </lineage>
</organism>
<evidence type="ECO:0008006" key="3">
    <source>
        <dbReference type="Google" id="ProtNLM"/>
    </source>
</evidence>
<dbReference type="RefSeq" id="XP_044983221.1">
    <property type="nucleotide sequence ID" value="XM_045127286.1"/>
</dbReference>
<dbReference type="OrthoDB" id="63379at2759"/>
<dbReference type="InterPro" id="IPR055336">
    <property type="entry name" value="At4g00755-like"/>
</dbReference>
<dbReference type="Gramene" id="HORVU.MOREX.r3.4HG0413710.2">
    <property type="protein sequence ID" value="HORVU.MOREX.r3.4HG0413710.2"/>
    <property type="gene ID" value="HORVU.MOREX.r3.4HG0413710"/>
</dbReference>
<protein>
    <recommendedName>
        <fullName evidence="3">F-box domain-containing protein</fullName>
    </recommendedName>
</protein>
<reference evidence="1" key="3">
    <citation type="submission" date="2022-01" db="UniProtKB">
        <authorList>
            <consortium name="EnsemblPlants"/>
        </authorList>
    </citation>
    <scope>IDENTIFICATION</scope>
    <source>
        <strain evidence="1">subsp. vulgare</strain>
    </source>
</reference>
<dbReference type="Gramene" id="HORVU.MOREX.r2.4HG0344780.1">
    <property type="protein sequence ID" value="HORVU.MOREX.r2.4HG0344780.1"/>
    <property type="gene ID" value="HORVU.MOREX.r2.4HG0344780"/>
</dbReference>
<reference evidence="2" key="1">
    <citation type="journal article" date="2012" name="Nature">
        <title>A physical, genetic and functional sequence assembly of the barley genome.</title>
        <authorList>
            <consortium name="The International Barley Genome Sequencing Consortium"/>
            <person name="Mayer K.F."/>
            <person name="Waugh R."/>
            <person name="Brown J.W."/>
            <person name="Schulman A."/>
            <person name="Langridge P."/>
            <person name="Platzer M."/>
            <person name="Fincher G.B."/>
            <person name="Muehlbauer G.J."/>
            <person name="Sato K."/>
            <person name="Close T.J."/>
            <person name="Wise R.P."/>
            <person name="Stein N."/>
        </authorList>
    </citation>
    <scope>NUCLEOTIDE SEQUENCE [LARGE SCALE GENOMIC DNA]</scope>
    <source>
        <strain evidence="2">cv. Morex</strain>
    </source>
</reference>
<dbReference type="SUPFAM" id="SSF81383">
    <property type="entry name" value="F-box domain"/>
    <property type="match status" value="1"/>
</dbReference>
<accession>A0A8I6X666</accession>
<dbReference type="InterPro" id="IPR036047">
    <property type="entry name" value="F-box-like_dom_sf"/>
</dbReference>
<dbReference type="KEGG" id="hvg:123449919"/>
<dbReference type="Proteomes" id="UP000011116">
    <property type="component" value="Chromosome 4H"/>
</dbReference>
<name>A0A8I6X666_HORVV</name>
<gene>
    <name evidence="1" type="primary">LOC123449919</name>
</gene>
<dbReference type="EnsemblPlants" id="HORVU.MOREX.r3.4HG0413710.2">
    <property type="protein sequence ID" value="HORVU.MOREX.r3.4HG0413710.2"/>
    <property type="gene ID" value="HORVU.MOREX.r3.4HG0413710"/>
</dbReference>
<dbReference type="PANTHER" id="PTHR39741">
    <property type="entry name" value="F-BOX DOMAIN CONTAINING PROTEIN, EXPRESSED"/>
    <property type="match status" value="1"/>
</dbReference>
<dbReference type="AlphaFoldDB" id="A0A8I6X666"/>
<dbReference type="PANTHER" id="PTHR39741:SF2">
    <property type="entry name" value="F-BOX DOMAIN-CONTAINING PROTEIN"/>
    <property type="match status" value="1"/>
</dbReference>
<keyword evidence="2" id="KW-1185">Reference proteome</keyword>
<evidence type="ECO:0000313" key="2">
    <source>
        <dbReference type="Proteomes" id="UP000011116"/>
    </source>
</evidence>
<evidence type="ECO:0000313" key="1">
    <source>
        <dbReference type="EnsemblPlants" id="HORVU.MOREX.r3.4HG0413710.2"/>
    </source>
</evidence>
<dbReference type="GeneID" id="123449919"/>